<feature type="region of interest" description="Disordered" evidence="7">
    <location>
        <begin position="1913"/>
        <end position="1956"/>
    </location>
</feature>
<feature type="domain" description="VWFD" evidence="10">
    <location>
        <begin position="820"/>
        <end position="989"/>
    </location>
</feature>
<feature type="domain" description="CTCK" evidence="8">
    <location>
        <begin position="2888"/>
        <end position="2981"/>
    </location>
</feature>
<feature type="region of interest" description="Disordered" evidence="7">
    <location>
        <begin position="1619"/>
        <end position="1657"/>
    </location>
</feature>
<dbReference type="PROSITE" id="PS01225">
    <property type="entry name" value="CTCK_2"/>
    <property type="match status" value="1"/>
</dbReference>
<comment type="caution">
    <text evidence="6">Lacks conserved residue(s) required for the propagation of feature annotation.</text>
</comment>
<organism evidence="11 12">
    <name type="scientific">Poecilia formosa</name>
    <name type="common">Amazon molly</name>
    <name type="synonym">Limia formosa</name>
    <dbReference type="NCBI Taxonomy" id="48698"/>
    <lineage>
        <taxon>Eukaryota</taxon>
        <taxon>Metazoa</taxon>
        <taxon>Chordata</taxon>
        <taxon>Craniata</taxon>
        <taxon>Vertebrata</taxon>
        <taxon>Euteleostomi</taxon>
        <taxon>Actinopterygii</taxon>
        <taxon>Neopterygii</taxon>
        <taxon>Teleostei</taxon>
        <taxon>Neoteleostei</taxon>
        <taxon>Acanthomorphata</taxon>
        <taxon>Ovalentaria</taxon>
        <taxon>Atherinomorphae</taxon>
        <taxon>Cyprinodontiformes</taxon>
        <taxon>Poeciliidae</taxon>
        <taxon>Poeciliinae</taxon>
        <taxon>Poecilia</taxon>
    </lineage>
</organism>
<dbReference type="InterPro" id="IPR002919">
    <property type="entry name" value="TIL_dom"/>
</dbReference>
<dbReference type="PANTHER" id="PTHR11339">
    <property type="entry name" value="EXTRACELLULAR MATRIX GLYCOPROTEIN RELATED"/>
    <property type="match status" value="1"/>
</dbReference>
<feature type="region of interest" description="Disordered" evidence="7">
    <location>
        <begin position="1776"/>
        <end position="1810"/>
    </location>
</feature>
<feature type="compositionally biased region" description="Polar residues" evidence="7">
    <location>
        <begin position="1530"/>
        <end position="1548"/>
    </location>
</feature>
<dbReference type="InterPro" id="IPR058753">
    <property type="entry name" value="TIL_OTOGL_Mucin"/>
</dbReference>
<feature type="domain" description="VWFC" evidence="9">
    <location>
        <begin position="2795"/>
        <end position="2862"/>
    </location>
</feature>
<feature type="disulfide bond" evidence="6">
    <location>
        <begin position="2908"/>
        <end position="2957"/>
    </location>
</feature>
<evidence type="ECO:0000313" key="11">
    <source>
        <dbReference type="Ensembl" id="ENSPFOP00000009308.2"/>
    </source>
</evidence>
<reference evidence="11" key="2">
    <citation type="submission" date="2025-08" db="UniProtKB">
        <authorList>
            <consortium name="Ensembl"/>
        </authorList>
    </citation>
    <scope>IDENTIFICATION</scope>
</reference>
<dbReference type="Pfam" id="PF25962">
    <property type="entry name" value="TIL_OTOGL_Mucin"/>
    <property type="match status" value="1"/>
</dbReference>
<dbReference type="SMART" id="SM00216">
    <property type="entry name" value="VWD"/>
    <property type="match status" value="4"/>
</dbReference>
<feature type="compositionally biased region" description="Polar residues" evidence="7">
    <location>
        <begin position="1881"/>
        <end position="1892"/>
    </location>
</feature>
<feature type="compositionally biased region" description="Polar residues" evidence="7">
    <location>
        <begin position="1619"/>
        <end position="1645"/>
    </location>
</feature>
<dbReference type="InterPro" id="IPR036084">
    <property type="entry name" value="Ser_inhib-like_sf"/>
</dbReference>
<dbReference type="SUPFAM" id="SSF57567">
    <property type="entry name" value="Serine protease inhibitors"/>
    <property type="match status" value="3"/>
</dbReference>
<dbReference type="PANTHER" id="PTHR11339:SF408">
    <property type="entry name" value="MUCIN-5B"/>
    <property type="match status" value="1"/>
</dbReference>
<dbReference type="InterPro" id="IPR001846">
    <property type="entry name" value="VWF_type-D"/>
</dbReference>
<feature type="compositionally biased region" description="Polar residues" evidence="7">
    <location>
        <begin position="1687"/>
        <end position="1705"/>
    </location>
</feature>
<evidence type="ECO:0000256" key="6">
    <source>
        <dbReference type="PROSITE-ProRule" id="PRU00039"/>
    </source>
</evidence>
<evidence type="ECO:0000256" key="7">
    <source>
        <dbReference type="SAM" id="MobiDB-lite"/>
    </source>
</evidence>
<dbReference type="InterPro" id="IPR006207">
    <property type="entry name" value="Cys_knot_C"/>
</dbReference>
<dbReference type="EMBL" id="AYCK01012399">
    <property type="status" value="NOT_ANNOTATED_CDS"/>
    <property type="molecule type" value="Genomic_DNA"/>
</dbReference>
<feature type="region of interest" description="Disordered" evidence="7">
    <location>
        <begin position="1672"/>
        <end position="1706"/>
    </location>
</feature>
<dbReference type="GeneTree" id="ENSGT00940000162219"/>
<feature type="compositionally biased region" description="Low complexity" evidence="7">
    <location>
        <begin position="2017"/>
        <end position="2036"/>
    </location>
</feature>
<dbReference type="eggNOG" id="KOG1216">
    <property type="taxonomic scope" value="Eukaryota"/>
</dbReference>
<dbReference type="EMBL" id="AYCK01012397">
    <property type="status" value="NOT_ANNOTATED_CDS"/>
    <property type="molecule type" value="Genomic_DNA"/>
</dbReference>
<feature type="disulfide bond" evidence="6">
    <location>
        <begin position="2919"/>
        <end position="2973"/>
    </location>
</feature>
<feature type="compositionally biased region" description="Low complexity" evidence="7">
    <location>
        <begin position="1918"/>
        <end position="1941"/>
    </location>
</feature>
<dbReference type="PROSITE" id="PS50184">
    <property type="entry name" value="VWFC_2"/>
    <property type="match status" value="2"/>
</dbReference>
<protein>
    <submittedName>
        <fullName evidence="11">Uncharacterized protein</fullName>
    </submittedName>
</protein>
<feature type="compositionally biased region" description="Polar residues" evidence="7">
    <location>
        <begin position="1776"/>
        <end position="1802"/>
    </location>
</feature>
<keyword evidence="5" id="KW-0325">Glycoprotein</keyword>
<feature type="region of interest" description="Disordered" evidence="7">
    <location>
        <begin position="2271"/>
        <end position="2293"/>
    </location>
</feature>
<dbReference type="CDD" id="cd19941">
    <property type="entry name" value="TIL"/>
    <property type="match status" value="3"/>
</dbReference>
<proteinExistence type="predicted"/>
<dbReference type="Pfam" id="PF00094">
    <property type="entry name" value="VWD"/>
    <property type="match status" value="4"/>
</dbReference>
<evidence type="ECO:0000256" key="4">
    <source>
        <dbReference type="ARBA" id="ARBA00023157"/>
    </source>
</evidence>
<evidence type="ECO:0000256" key="5">
    <source>
        <dbReference type="ARBA" id="ARBA00023180"/>
    </source>
</evidence>
<feature type="domain" description="VWFD" evidence="10">
    <location>
        <begin position="2360"/>
        <end position="2538"/>
    </location>
</feature>
<dbReference type="STRING" id="48698.ENSPFOP00000009308"/>
<dbReference type="SUPFAM" id="SSF57603">
    <property type="entry name" value="FnI-like domain"/>
    <property type="match status" value="1"/>
</dbReference>
<feature type="compositionally biased region" description="Low complexity" evidence="7">
    <location>
        <begin position="1862"/>
        <end position="1880"/>
    </location>
</feature>
<feature type="compositionally biased region" description="Polar residues" evidence="7">
    <location>
        <begin position="1825"/>
        <end position="1859"/>
    </location>
</feature>
<evidence type="ECO:0000256" key="1">
    <source>
        <dbReference type="ARBA" id="ARBA00004613"/>
    </source>
</evidence>
<dbReference type="SMART" id="SM00041">
    <property type="entry name" value="CT"/>
    <property type="match status" value="1"/>
</dbReference>
<feature type="domain" description="VWFC" evidence="9">
    <location>
        <begin position="2694"/>
        <end position="2760"/>
    </location>
</feature>
<name>A0A087XU55_POEFO</name>
<feature type="compositionally biased region" description="Polar residues" evidence="7">
    <location>
        <begin position="1990"/>
        <end position="2016"/>
    </location>
</feature>
<dbReference type="Pfam" id="PF08742">
    <property type="entry name" value="C8"/>
    <property type="match status" value="4"/>
</dbReference>
<evidence type="ECO:0000256" key="2">
    <source>
        <dbReference type="ARBA" id="ARBA00022525"/>
    </source>
</evidence>
<comment type="subcellular location">
    <subcellularLocation>
        <location evidence="1">Secreted</location>
    </subcellularLocation>
</comment>
<dbReference type="Gene3D" id="2.10.25.10">
    <property type="entry name" value="Laminin"/>
    <property type="match status" value="3"/>
</dbReference>
<dbReference type="Proteomes" id="UP000028760">
    <property type="component" value="Unassembled WGS sequence"/>
</dbReference>
<keyword evidence="3" id="KW-0677">Repeat</keyword>
<dbReference type="InterPro" id="IPR001007">
    <property type="entry name" value="VWF_dom"/>
</dbReference>
<feature type="region of interest" description="Disordered" evidence="7">
    <location>
        <begin position="1990"/>
        <end position="2047"/>
    </location>
</feature>
<dbReference type="SMART" id="SM00832">
    <property type="entry name" value="C8"/>
    <property type="match status" value="4"/>
</dbReference>
<evidence type="ECO:0000259" key="8">
    <source>
        <dbReference type="PROSITE" id="PS01225"/>
    </source>
</evidence>
<keyword evidence="2" id="KW-0964">Secreted</keyword>
<feature type="compositionally biased region" description="Low complexity" evidence="7">
    <location>
        <begin position="2271"/>
        <end position="2292"/>
    </location>
</feature>
<dbReference type="Pfam" id="PF01826">
    <property type="entry name" value="TIL"/>
    <property type="match status" value="1"/>
</dbReference>
<reference evidence="12" key="1">
    <citation type="submission" date="2013-10" db="EMBL/GenBank/DDBJ databases">
        <authorList>
            <person name="Schartl M."/>
            <person name="Warren W."/>
        </authorList>
    </citation>
    <scope>NUCLEOTIDE SEQUENCE [LARGE SCALE GENOMIC DNA]</scope>
    <source>
        <strain evidence="12">female</strain>
    </source>
</reference>
<feature type="compositionally biased region" description="Polar residues" evidence="7">
    <location>
        <begin position="1942"/>
        <end position="1956"/>
    </location>
</feature>
<evidence type="ECO:0000259" key="10">
    <source>
        <dbReference type="PROSITE" id="PS51233"/>
    </source>
</evidence>
<keyword evidence="4 6" id="KW-1015">Disulfide bond</keyword>
<dbReference type="SMART" id="SM00215">
    <property type="entry name" value="VWC_out"/>
    <property type="match status" value="2"/>
</dbReference>
<sequence>MSHLDRVCTTWGNYHFKTFDGHFFQLASTCNHVLVSHCGGSYESFIIQMRRGLVNNTATISSITMKLDGSVVKFSNSSVIFNDQKVSLPLVAFGVTIKRTTSSIFVEANLGIKAIWNLDDSLDIELDSKYQNQTCGLCGNFDGIANDFIKDGAVLSVVDLAETYKVNGPTETCVEPDLSPTRSCGDKPQLLCEETFTNDPFSSCQNLLDVESFTKACMADMCNSEENTESILCKTISEFSRQCVHAGGRPQPWRNETFCYKRCPYNMEFLECSRPCQDSCSNPQASQTCDSHCHDGCSCPAGMVFDDIGNTGCVAADRCPCLHRNQIYQSGESYSFNCRSCVCEKGHWTCTEENCSGTCSVEGGAHVTTFDGKIYTFHGDCSYVLAKQSDGSLYTVLVDLVKCGLTDSRTCLRAVTLALGSNAVVIKIQASGQVYVNNILSQLPLFTSELSAFWPSSFYVVISTKVGIQVMVQLSPVMQVFVSADVSLKGATSGLCGNFNNIMSDDFWVISGLVEGTAAAFANTWKTRVSCPDIMPRFGDPCSQDISRENYAQYWCSKLTDPLGVFAPCHSVVSPSSYKDNCMYDGCNCEKSEDCMCAAVSSYVYACSAAGVHISGWRETICGKFSESCLSETVYEYNMTSCGRTCRSLSQADYSCQVNFTSVDGCGCAEGTYMNEGGQCVSSASCPCYDKDTFIPAGQAIIKDGVTCVCRHGALSCSGGARLQTSTTCVAPMIYFDCSTAQLGTTGAECQRSCSTVDMPCVSTAKYFSSNGAGGCINETSCPCVHNGHVYQPGQTLTVDCNTCSCSGRTFTCTNNVCNGVCGIYGDGHYITFDDKRFDFSGQCEYTLLQDYCSPGQGNRSFSIITENVPCGTTGTTCSKTIKIFLEDNEFHLKDDSFQVIKGNINVLPVSVQKMGIYLVVTVQSGLVVMWDQKTSLFISLSPQFQGEVCGLCGNYDGNSKNDFTTRSQDTVTDVLEFGNSWKVSSSCSNAQLLSDPCASNRYRAAWSQKQCSIITSATFHSCHPKVDPGPYYDSCVRDSCACDTGGDCECFCTAVAAYAKACSTAGACISWRTPKLCPIFCDYYNSPGGCEWHYKPCGADCMKTCRNPSGNCTKLITHMEGCYPQCSHTKPFFDEDTMKCVNWDQCGCYDDKGIHYSTGEKVPSNSCYTWYVSCNIDHCISITGPVNTNRLVYAICVCYLIHTCIVILYKAKVGNGMQRYATSIKKTAHSETPNKSQDNSNPALVWASLLWLLPLRPASSNFPAIVRCFSAFSRLTEVVESTTGVPGIINFENKNPKSSCTLSGIICIYSVDCEYMLKFIVIRISNKSCTCTINGKTYNFGATIYNTSDGLGNCITAECGANGTVSRSMYICMNTTTAGPTTTPFEFSTGWRLTIITTKCLFSKALRSTSTINITSKTKGTTKLKDETTPQITYATKTIMTARKKTTLVTSKPSVVTKITTTSRITRAITTKASEASTTNGHSTKVGTRKPVEATSGQLTFSTTAIVETTTSVAEATSRRSETTTVSSKPSIHTTTTEGPITSTQRATTESVETTFSETTTVKFGTTNPSKVGTTGPVTGSITEVVESTTLVPGIMSTSQETTLVTLKPSVVTKITTKSSRSTGAITTKSSEASTSHGHSTNVGTRKPVEATSGQLTFSTTAIVETITSVPEATSRRSETTTVSSKPSIYTTTTEGPITSTQRATTESVETTFSETTTVKIGTTNPSKVGTTGPVTGSITEVVESTTGVPGIMSTSQETTLVTYKPSVVTKITTKPSRSTGAITTKSSEASTSHGHSTNVGTRKPVEATSDQLTFSTTAIVETTTSVPEATSRSETATVSSKPSIHTTTEGPITSTHRATTESVETTFSETTTVKTGTTNPSNVGTTGPVTGSITEVVESTTKVTGIMSTSQETTLVTSNPSVVTKTTTTPSGPTAAITTKSSETSTSRGHSINVGTRKPVEATSGQLTFSTTAIVETTTLVPEATSRIETTTVSSKPSLYTTTTEGPITSTQRATTESVETTISETTTLKSGTTNPSQVGTTGPIHVTVPLTTTRTLTPTPTTSSIFESFPTHHRSTTYFFPSVSSQKSPFRTTRVTIQTESTRISPLITRSETTFSVITGQLQTSSVLTNPSIKTTTSLTTESPVSATTVIAPITQTLPGSTTVYPPTSTTQTTAATFPSSSQLTTGSCVCNVNGTSHHPAGAPKTALTHKGIISSTFCKDCYINNLVTITGDLLYNVSDGLGWCYSAYCNASCKVETQSSPCPTTSMSSTTAHSSTSLLSSTAKPPTSKCSDVYPPRQNGESWNTSNCTTSTCIEGKVTVIATVCPNVTLPICTNWRKPVKIYEQNGCCLHYECECVCNVWSGSNYLTFDGQMYNFQQNCSYYLVKEIISKYNLTITRSNNCDPSDSTFCPLALSVTYQSIKAVLTQVKTSGTPTNVVYVNQKRVYPAYRNSVMLLYGTDMEITALIQDINTKIVYRGSSFSIDLPYSLFGGNTEGQCGICDNSQANDCRSPNGQIESCSESAGLWTLPGISCVSPSLPSVTATTQPLTSSSQHPNPTTQPTCKPAICELLMSSLFTPCHSFISPAPFVRSCTYEICNGGNDTCSSLAAYAAECSNAGVCIDWRSDTNGLCDHRCPNNKVYMACGPSVEPTCNDRCNRPKSSYLQEGCFCPQGTTLFNTVYDTCVASCDCVGPDGRPKQPGETWTSECSNCECDQDSMSVRCEPVICPEVQKPNCSEPGQQLTNTTQGCCTTQTCECNLNLCAGPVACPLGFQLHVSNRNCCPSYECVPKGVCVYDMTEFKPGAKITTLPCQECYCGLNTHPTTKLNVITCRPVVCHTNCSEGFEYQPAAGQCCGSCVQKSCILTTSGNNTVHIIEHKCQVCTCRLQSVCQVESQQIIVEVNHCVSAAPVNVTSCVGHCRSSSMYSAAANSMMHQCECCHEATTSMKQVELTCADGSTLQHSYSQVESCRCRMETCSAGATTRAQHRRRR</sequence>
<evidence type="ECO:0000256" key="3">
    <source>
        <dbReference type="ARBA" id="ARBA00022737"/>
    </source>
</evidence>
<feature type="region of interest" description="Disordered" evidence="7">
    <location>
        <begin position="1825"/>
        <end position="1892"/>
    </location>
</feature>
<dbReference type="PROSITE" id="PS01208">
    <property type="entry name" value="VWFC_1"/>
    <property type="match status" value="2"/>
</dbReference>
<dbReference type="SMART" id="SM00214">
    <property type="entry name" value="VWC"/>
    <property type="match status" value="5"/>
</dbReference>
<dbReference type="InterPro" id="IPR014853">
    <property type="entry name" value="VWF/SSPO/ZAN-like_Cys-rich_dom"/>
</dbReference>
<evidence type="ECO:0000313" key="12">
    <source>
        <dbReference type="Proteomes" id="UP000028760"/>
    </source>
</evidence>
<feature type="domain" description="VWFD" evidence="10">
    <location>
        <begin position="357"/>
        <end position="532"/>
    </location>
</feature>
<evidence type="ECO:0000259" key="9">
    <source>
        <dbReference type="PROSITE" id="PS50184"/>
    </source>
</evidence>
<dbReference type="FunFam" id="2.10.25.10:FF:000674">
    <property type="entry name" value="Mucin-2"/>
    <property type="match status" value="1"/>
</dbReference>
<feature type="domain" description="VWFD" evidence="10">
    <location>
        <begin position="6"/>
        <end position="174"/>
    </location>
</feature>
<dbReference type="InterPro" id="IPR050780">
    <property type="entry name" value="Mucin_vWF_Thrombospondin_sf"/>
</dbReference>
<dbReference type="EMBL" id="AYCK01012398">
    <property type="status" value="NOT_ANNOTATED_CDS"/>
    <property type="molecule type" value="Genomic_DNA"/>
</dbReference>
<dbReference type="Ensembl" id="ENSPFOT00000009321.2">
    <property type="protein sequence ID" value="ENSPFOP00000009308.2"/>
    <property type="gene ID" value="ENSPFOG00000009071.2"/>
</dbReference>
<keyword evidence="12" id="KW-1185">Reference proteome</keyword>
<accession>A0A087XU55</accession>
<feature type="disulfide bond" evidence="6">
    <location>
        <begin position="2923"/>
        <end position="2975"/>
    </location>
</feature>
<reference evidence="11" key="3">
    <citation type="submission" date="2025-09" db="UniProtKB">
        <authorList>
            <consortium name="Ensembl"/>
        </authorList>
    </citation>
    <scope>IDENTIFICATION</scope>
</reference>
<dbReference type="PROSITE" id="PS01185">
    <property type="entry name" value="CTCK_1"/>
    <property type="match status" value="1"/>
</dbReference>
<dbReference type="PROSITE" id="PS51233">
    <property type="entry name" value="VWFD"/>
    <property type="match status" value="4"/>
</dbReference>
<dbReference type="OMA" id="CGECIKY"/>
<feature type="region of interest" description="Disordered" evidence="7">
    <location>
        <begin position="1513"/>
        <end position="1549"/>
    </location>
</feature>